<dbReference type="Proteomes" id="UP000308230">
    <property type="component" value="Unassembled WGS sequence"/>
</dbReference>
<dbReference type="Pfam" id="PF06803">
    <property type="entry name" value="DUF1232"/>
    <property type="match status" value="1"/>
</dbReference>
<dbReference type="RefSeq" id="WP_138125476.1">
    <property type="nucleotide sequence ID" value="NZ_SWLG01000005.1"/>
</dbReference>
<feature type="domain" description="DUF1232" evidence="6">
    <location>
        <begin position="32"/>
        <end position="67"/>
    </location>
</feature>
<evidence type="ECO:0000256" key="4">
    <source>
        <dbReference type="ARBA" id="ARBA00023136"/>
    </source>
</evidence>
<accession>A0A5R9F6E6</accession>
<keyword evidence="3 5" id="KW-1133">Transmembrane helix</keyword>
<keyword evidence="4 5" id="KW-0472">Membrane</keyword>
<organism evidence="7 8">
    <name type="scientific">Exobacillus caeni</name>
    <dbReference type="NCBI Taxonomy" id="2574798"/>
    <lineage>
        <taxon>Bacteria</taxon>
        <taxon>Bacillati</taxon>
        <taxon>Bacillota</taxon>
        <taxon>Bacilli</taxon>
        <taxon>Bacillales</taxon>
        <taxon>Guptibacillaceae</taxon>
        <taxon>Exobacillus</taxon>
    </lineage>
</organism>
<dbReference type="AlphaFoldDB" id="A0A5R9F6E6"/>
<reference evidence="7 8" key="1">
    <citation type="submission" date="2019-04" db="EMBL/GenBank/DDBJ databases">
        <title>Bacillus caeni sp. nov., a bacterium isolated from mangrove sediment.</title>
        <authorList>
            <person name="Huang H."/>
            <person name="Mo K."/>
            <person name="Hu Y."/>
        </authorList>
    </citation>
    <scope>NUCLEOTIDE SEQUENCE [LARGE SCALE GENOMIC DNA]</scope>
    <source>
        <strain evidence="7 8">HB172195</strain>
    </source>
</reference>
<evidence type="ECO:0000259" key="6">
    <source>
        <dbReference type="Pfam" id="PF06803"/>
    </source>
</evidence>
<evidence type="ECO:0000256" key="1">
    <source>
        <dbReference type="ARBA" id="ARBA00004127"/>
    </source>
</evidence>
<dbReference type="GO" id="GO:0012505">
    <property type="term" value="C:endomembrane system"/>
    <property type="evidence" value="ECO:0007669"/>
    <property type="project" value="UniProtKB-SubCell"/>
</dbReference>
<keyword evidence="2 5" id="KW-0812">Transmembrane</keyword>
<feature type="transmembrane region" description="Helical" evidence="5">
    <location>
        <begin position="100"/>
        <end position="121"/>
    </location>
</feature>
<proteinExistence type="predicted"/>
<dbReference type="EMBL" id="SWLG01000005">
    <property type="protein sequence ID" value="TLS37926.1"/>
    <property type="molecule type" value="Genomic_DNA"/>
</dbReference>
<evidence type="ECO:0000313" key="7">
    <source>
        <dbReference type="EMBL" id="TLS37926.1"/>
    </source>
</evidence>
<gene>
    <name evidence="7" type="ORF">FCL54_08910</name>
</gene>
<evidence type="ECO:0000256" key="3">
    <source>
        <dbReference type="ARBA" id="ARBA00022989"/>
    </source>
</evidence>
<evidence type="ECO:0000256" key="5">
    <source>
        <dbReference type="SAM" id="Phobius"/>
    </source>
</evidence>
<comment type="subcellular location">
    <subcellularLocation>
        <location evidence="1">Endomembrane system</location>
        <topology evidence="1">Multi-pass membrane protein</topology>
    </subcellularLocation>
</comment>
<keyword evidence="8" id="KW-1185">Reference proteome</keyword>
<dbReference type="OrthoDB" id="9800202at2"/>
<feature type="transmembrane region" description="Helical" evidence="5">
    <location>
        <begin position="53"/>
        <end position="74"/>
    </location>
</feature>
<feature type="transmembrane region" description="Helical" evidence="5">
    <location>
        <begin position="30"/>
        <end position="47"/>
    </location>
</feature>
<protein>
    <submittedName>
        <fullName evidence="7">DUF1232 domain-containing protein</fullName>
    </submittedName>
</protein>
<sequence>MLDKLKQWAKDLKIMISAIAISLKDSRTPWYAKVIGGLVVLYAISPIDLIPDFIPVLGFLDDVILLPVGIYLTLKLIPQKVIVENKQKAKTIAPSKQQKLAGLLFIFLIWFLLICLLWRVIFS</sequence>
<dbReference type="InterPro" id="IPR010652">
    <property type="entry name" value="DUF1232"/>
</dbReference>
<name>A0A5R9F6E6_9BACL</name>
<evidence type="ECO:0000256" key="2">
    <source>
        <dbReference type="ARBA" id="ARBA00022692"/>
    </source>
</evidence>
<evidence type="ECO:0000313" key="8">
    <source>
        <dbReference type="Proteomes" id="UP000308230"/>
    </source>
</evidence>
<comment type="caution">
    <text evidence="7">The sequence shown here is derived from an EMBL/GenBank/DDBJ whole genome shotgun (WGS) entry which is preliminary data.</text>
</comment>